<feature type="compositionally biased region" description="Low complexity" evidence="10">
    <location>
        <begin position="37"/>
        <end position="46"/>
    </location>
</feature>
<proteinExistence type="inferred from homology"/>
<dbReference type="GO" id="GO:0000139">
    <property type="term" value="C:Golgi membrane"/>
    <property type="evidence" value="ECO:0007669"/>
    <property type="project" value="UniProtKB-SubCell"/>
</dbReference>
<evidence type="ECO:0000256" key="4">
    <source>
        <dbReference type="ARBA" id="ARBA00013533"/>
    </source>
</evidence>
<feature type="transmembrane region" description="Helical" evidence="11">
    <location>
        <begin position="131"/>
        <end position="161"/>
    </location>
</feature>
<dbReference type="GO" id="GO:0016192">
    <property type="term" value="P:vesicle-mediated transport"/>
    <property type="evidence" value="ECO:0007669"/>
    <property type="project" value="TreeGrafter"/>
</dbReference>
<dbReference type="Pfam" id="PF09335">
    <property type="entry name" value="VTT_dom"/>
    <property type="match status" value="1"/>
</dbReference>
<evidence type="ECO:0000256" key="11">
    <source>
        <dbReference type="SAM" id="Phobius"/>
    </source>
</evidence>
<dbReference type="PANTHER" id="PTHR47549">
    <property type="entry name" value="GOLGI APPARATUS MEMBRANE PROTEIN TVP38-RELATED"/>
    <property type="match status" value="1"/>
</dbReference>
<evidence type="ECO:0000256" key="6">
    <source>
        <dbReference type="ARBA" id="ARBA00022692"/>
    </source>
</evidence>
<dbReference type="GO" id="GO:0000022">
    <property type="term" value="P:mitotic spindle elongation"/>
    <property type="evidence" value="ECO:0007669"/>
    <property type="project" value="TreeGrafter"/>
</dbReference>
<evidence type="ECO:0000259" key="12">
    <source>
        <dbReference type="Pfam" id="PF09335"/>
    </source>
</evidence>
<accession>A0AAF0DG94</accession>
<evidence type="ECO:0000256" key="1">
    <source>
        <dbReference type="ARBA" id="ARBA00002978"/>
    </source>
</evidence>
<evidence type="ECO:0000256" key="8">
    <source>
        <dbReference type="ARBA" id="ARBA00023034"/>
    </source>
</evidence>
<comment type="similarity">
    <text evidence="3">Belongs to the TVP38/TMEM64 family.</text>
</comment>
<feature type="region of interest" description="Disordered" evidence="10">
    <location>
        <begin position="1"/>
        <end position="46"/>
    </location>
</feature>
<evidence type="ECO:0000313" key="14">
    <source>
        <dbReference type="Proteomes" id="UP001219355"/>
    </source>
</evidence>
<comment type="subcellular location">
    <subcellularLocation>
        <location evidence="2">Golgi apparatus membrane</location>
        <topology evidence="2">Multi-pass membrane protein</topology>
    </subcellularLocation>
</comment>
<feature type="transmembrane region" description="Helical" evidence="11">
    <location>
        <begin position="182"/>
        <end position="202"/>
    </location>
</feature>
<dbReference type="PANTHER" id="PTHR47549:SF1">
    <property type="entry name" value="GOLGI APPARATUS MEMBRANE PROTEIN TVP38"/>
    <property type="match status" value="1"/>
</dbReference>
<keyword evidence="7 11" id="KW-1133">Transmembrane helix</keyword>
<evidence type="ECO:0000256" key="9">
    <source>
        <dbReference type="ARBA" id="ARBA00023136"/>
    </source>
</evidence>
<feature type="domain" description="VTT" evidence="12">
    <location>
        <begin position="153"/>
        <end position="283"/>
    </location>
</feature>
<evidence type="ECO:0000256" key="2">
    <source>
        <dbReference type="ARBA" id="ARBA00004653"/>
    </source>
</evidence>
<name>A0AAF0DG94_9EURO</name>
<evidence type="ECO:0000256" key="5">
    <source>
        <dbReference type="ARBA" id="ARBA00020673"/>
    </source>
</evidence>
<keyword evidence="8" id="KW-0333">Golgi apparatus</keyword>
<dbReference type="AlphaFoldDB" id="A0AAF0DG94"/>
<organism evidence="13 14">
    <name type="scientific">Emydomyces testavorans</name>
    <dbReference type="NCBI Taxonomy" id="2070801"/>
    <lineage>
        <taxon>Eukaryota</taxon>
        <taxon>Fungi</taxon>
        <taxon>Dikarya</taxon>
        <taxon>Ascomycota</taxon>
        <taxon>Pezizomycotina</taxon>
        <taxon>Eurotiomycetes</taxon>
        <taxon>Eurotiomycetidae</taxon>
        <taxon>Onygenales</taxon>
        <taxon>Nannizziopsiaceae</taxon>
        <taxon>Emydomyces</taxon>
    </lineage>
</organism>
<protein>
    <recommendedName>
        <fullName evidence="4">Golgi apparatus membrane protein TVP38</fullName>
    </recommendedName>
    <alternativeName>
        <fullName evidence="5">Golgi apparatus membrane protein tvp38</fullName>
    </alternativeName>
</protein>
<feature type="transmembrane region" description="Helical" evidence="11">
    <location>
        <begin position="301"/>
        <end position="322"/>
    </location>
</feature>
<feature type="compositionally biased region" description="Polar residues" evidence="10">
    <location>
        <begin position="14"/>
        <end position="30"/>
    </location>
</feature>
<keyword evidence="9 11" id="KW-0472">Membrane</keyword>
<evidence type="ECO:0000256" key="10">
    <source>
        <dbReference type="SAM" id="MobiDB-lite"/>
    </source>
</evidence>
<sequence>MTANGNSAADGLLPTTTLTRSQSNSPTVQTIRPPWSRPRSSLSRGRRSSSAFSLSASLSLRDRVISRVEKTSNRIYKIWMKLTVWQKIAAVFASLLLCALSVGFMILTGNIFKWLEPVAADWEKSILVYSILWICTFIVSFPPLVGWSAVGTVAGFIFGIWKGYVFSPIDGRGRGFDADESMISWAVFATATVAGSTCSFILSRTVLSKFVHRLVEHDKRFAALALTLKHDGLKLLCMIRLCPLPYSLCNGAVSTFPTVHPLKYGLATAIITPKLLVPTFIGSRLRILAHNGETMSAGTKAVNIISIILSVCIGIFTGWYIYKRTLARAAELEAEERAILAQAAADPSQLPTPGSFADNPDEFTSASNLLARDEEERIGFHDDDDVTRDVDDDHVAIDTSAYRDEFTDNDSDVFEAGDGDVVAEETYSLHRHI</sequence>
<dbReference type="EMBL" id="CP120628">
    <property type="protein sequence ID" value="WEW57683.1"/>
    <property type="molecule type" value="Genomic_DNA"/>
</dbReference>
<evidence type="ECO:0000256" key="7">
    <source>
        <dbReference type="ARBA" id="ARBA00022989"/>
    </source>
</evidence>
<dbReference type="Proteomes" id="UP001219355">
    <property type="component" value="Chromosome 2"/>
</dbReference>
<dbReference type="InterPro" id="IPR032816">
    <property type="entry name" value="VTT_dom"/>
</dbReference>
<evidence type="ECO:0000313" key="13">
    <source>
        <dbReference type="EMBL" id="WEW57683.1"/>
    </source>
</evidence>
<keyword evidence="14" id="KW-1185">Reference proteome</keyword>
<gene>
    <name evidence="13" type="primary">TVP38</name>
    <name evidence="13" type="ORF">PRK78_003150</name>
</gene>
<keyword evidence="6 11" id="KW-0812">Transmembrane</keyword>
<comment type="function">
    <text evidence="1">Golgi membrane protein involved in vesicular trafficking and spindle migration.</text>
</comment>
<evidence type="ECO:0000256" key="3">
    <source>
        <dbReference type="ARBA" id="ARBA00008640"/>
    </source>
</evidence>
<reference evidence="13" key="1">
    <citation type="submission" date="2023-03" db="EMBL/GenBank/DDBJ databases">
        <title>Emydomyces testavorans Genome Sequence.</title>
        <authorList>
            <person name="Hoyer L."/>
        </authorList>
    </citation>
    <scope>NUCLEOTIDE SEQUENCE</scope>
    <source>
        <strain evidence="13">16-2883</strain>
    </source>
</reference>
<feature type="transmembrane region" description="Helical" evidence="11">
    <location>
        <begin position="88"/>
        <end position="111"/>
    </location>
</feature>
<dbReference type="InterPro" id="IPR051076">
    <property type="entry name" value="Golgi_membrane_TVP38/TMEM64"/>
</dbReference>